<organism evidence="1 2">
    <name type="scientific">Arthrobacter phage Sicarius2</name>
    <dbReference type="NCBI Taxonomy" id="2836090"/>
    <lineage>
        <taxon>Viruses</taxon>
        <taxon>Duplodnaviria</taxon>
        <taxon>Heunggongvirae</taxon>
        <taxon>Uroviricota</taxon>
        <taxon>Caudoviricetes</taxon>
        <taxon>Berryhillviridae</taxon>
        <taxon>Sicariusvirus</taxon>
        <taxon>Sicariusvirus sicarius2</taxon>
    </lineage>
</organism>
<dbReference type="Proteomes" id="UP000693758">
    <property type="component" value="Segment"/>
</dbReference>
<dbReference type="EMBL" id="MW862982">
    <property type="protein sequence ID" value="QWY81977.1"/>
    <property type="molecule type" value="Genomic_DNA"/>
</dbReference>
<gene>
    <name evidence="1" type="primary">72</name>
    <name evidence="1" type="ORF">SEA_SICARIUS2_72</name>
</gene>
<proteinExistence type="predicted"/>
<reference evidence="1" key="1">
    <citation type="submission" date="2021-04" db="EMBL/GenBank/DDBJ databases">
        <authorList>
            <person name="Black C."/>
            <person name="Barkhordar M.H."/>
            <person name="Chen C."/>
            <person name="Chin S.C."/>
            <person name="Fang R."/>
            <person name="Fontenot L.A."/>
            <person name="Fulinara C.P."/>
            <person name="Gaeta R."/>
            <person name="Hong M.-L.O."/>
            <person name="Jiang B.L."/>
            <person name="Kapinos A."/>
            <person name="Komaranchath M."/>
            <person name="Lan W.C."/>
            <person name="Mirjafari-Firoozabadi S.-A."/>
            <person name="Padua J.-W.P."/>
            <person name="Ramarapu R."/>
            <person name="Santana M.G."/>
            <person name="Shaffer R.D."/>
            <person name="Soumakis M."/>
            <person name="Torres N.C."/>
            <person name="Tseng A."/>
            <person name="Venkatesh S."/>
            <person name="Wang V."/>
            <person name="Yanovsky A.O."/>
            <person name="Nguyen M.A."/>
            <person name="Swift C.M."/>
            <person name="Mayet R.A."/>
            <person name="Chen A."/>
            <person name="Demo S."/>
            <person name="Tse V.Y."/>
            <person name="Garlena R.A."/>
            <person name="Russell D.A."/>
            <person name="Pope W.H."/>
            <person name="Jacobs-Sera D."/>
            <person name="Hatfull G.F."/>
            <person name="Reddi K."/>
            <person name="Moberg-Parker J."/>
            <person name="Freise A.C."/>
        </authorList>
    </citation>
    <scope>NUCLEOTIDE SEQUENCE</scope>
</reference>
<dbReference type="InterPro" id="IPR057895">
    <property type="entry name" value="Mom"/>
</dbReference>
<keyword evidence="2" id="KW-1185">Reference proteome</keyword>
<name>A0A8F3E740_9CAUD</name>
<protein>
    <submittedName>
        <fullName evidence="1">Acetyltransferase</fullName>
    </submittedName>
</protein>
<evidence type="ECO:0000313" key="2">
    <source>
        <dbReference type="Proteomes" id="UP000693758"/>
    </source>
</evidence>
<evidence type="ECO:0000313" key="1">
    <source>
        <dbReference type="EMBL" id="QWY81977.1"/>
    </source>
</evidence>
<dbReference type="Pfam" id="PF25680">
    <property type="entry name" value="Mom"/>
    <property type="match status" value="1"/>
</dbReference>
<accession>A0A8F3E740</accession>
<sequence>MSELKFGIAPQKAALYAVEHWHYSRCLPAGKLIKIGVWENGKFIGIVVFSRGATAKLGAQFGFSQTESCELTRVALDKHEAPVSQIVAYAIKHLKQTNPGLRLIISFADPVQGHHGGIYQAGNWIYTGANKGSTEFVIRGVQMHMRSVHAKGWKQTLDWIQANVDPKARKVKVPGKHRYIMPLDKPTRRRLKSLMQPYPAAHAVEESS</sequence>